<dbReference type="SUPFAM" id="SSF49464">
    <property type="entry name" value="Carboxypeptidase regulatory domain-like"/>
    <property type="match status" value="2"/>
</dbReference>
<dbReference type="InterPro" id="IPR008969">
    <property type="entry name" value="CarboxyPept-like_regulatory"/>
</dbReference>
<dbReference type="EMBL" id="JAQQEZ010000119">
    <property type="protein sequence ID" value="MFM0008530.1"/>
    <property type="molecule type" value="Genomic_DNA"/>
</dbReference>
<accession>A0ABW9B6I3</accession>
<organism evidence="1 2">
    <name type="scientific">Paraburkholderia dipogonis</name>
    <dbReference type="NCBI Taxonomy" id="1211383"/>
    <lineage>
        <taxon>Bacteria</taxon>
        <taxon>Pseudomonadati</taxon>
        <taxon>Pseudomonadota</taxon>
        <taxon>Betaproteobacteria</taxon>
        <taxon>Burkholderiales</taxon>
        <taxon>Burkholderiaceae</taxon>
        <taxon>Paraburkholderia</taxon>
    </lineage>
</organism>
<proteinExistence type="predicted"/>
<dbReference type="Proteomes" id="UP001629230">
    <property type="component" value="Unassembled WGS sequence"/>
</dbReference>
<sequence>MRIVRFIPWIRCHAFIMLVFVFVCAYAGMGVAQAQASKQVSERQSIEEREGELRASKAATVEGRVFDHGTGKPVANAIVGWSFDDQIHSGYTNASGQFKFLVAQARGNGGGANFDISASGVISLRITANLYQTEQTRVPIQEGKTISVEIGLRPKPQNEIGMVRGIVMNKDSGQPFQNVVVSILGTGQPLMTITGTDGSFTITGVGFSRNLTIQFRTVDIPCIAPVTQPLEVASGVVTVNLAVPVLKLPVVHCHS</sequence>
<gene>
    <name evidence="1" type="ORF">PQR57_47565</name>
</gene>
<evidence type="ECO:0000313" key="1">
    <source>
        <dbReference type="EMBL" id="MFM0008530.1"/>
    </source>
</evidence>
<name>A0ABW9B6I3_9BURK</name>
<reference evidence="1 2" key="1">
    <citation type="journal article" date="2024" name="Chem. Sci.">
        <title>Discovery of megapolipeptins by genome mining of a Burkholderiales bacteria collection.</title>
        <authorList>
            <person name="Paulo B.S."/>
            <person name="Recchia M.J.J."/>
            <person name="Lee S."/>
            <person name="Fergusson C.H."/>
            <person name="Romanowski S.B."/>
            <person name="Hernandez A."/>
            <person name="Krull N."/>
            <person name="Liu D.Y."/>
            <person name="Cavanagh H."/>
            <person name="Bos A."/>
            <person name="Gray C.A."/>
            <person name="Murphy B.T."/>
            <person name="Linington R.G."/>
            <person name="Eustaquio A.S."/>
        </authorList>
    </citation>
    <scope>NUCLEOTIDE SEQUENCE [LARGE SCALE GENOMIC DNA]</scope>
    <source>
        <strain evidence="1 2">RL17-350-BIC-A</strain>
    </source>
</reference>
<evidence type="ECO:0000313" key="2">
    <source>
        <dbReference type="Proteomes" id="UP001629230"/>
    </source>
</evidence>
<comment type="caution">
    <text evidence="1">The sequence shown here is derived from an EMBL/GenBank/DDBJ whole genome shotgun (WGS) entry which is preliminary data.</text>
</comment>
<keyword evidence="2" id="KW-1185">Reference proteome</keyword>
<dbReference type="Gene3D" id="2.60.40.1120">
    <property type="entry name" value="Carboxypeptidase-like, regulatory domain"/>
    <property type="match status" value="2"/>
</dbReference>
<dbReference type="RefSeq" id="WP_408183597.1">
    <property type="nucleotide sequence ID" value="NZ_JAQQEZ010000119.1"/>
</dbReference>
<protein>
    <submittedName>
        <fullName evidence="1">Carboxypeptidase-like regulatory domain-containing protein</fullName>
    </submittedName>
</protein>